<keyword evidence="1" id="KW-0802">TPR repeat</keyword>
<dbReference type="EMBL" id="JWLZ01000146">
    <property type="protein sequence ID" value="KHT63958.1"/>
    <property type="molecule type" value="Genomic_DNA"/>
</dbReference>
<proteinExistence type="predicted"/>
<keyword evidence="3" id="KW-0812">Transmembrane</keyword>
<dbReference type="InterPro" id="IPR019734">
    <property type="entry name" value="TPR_rpt"/>
</dbReference>
<dbReference type="Proteomes" id="UP000031278">
    <property type="component" value="Unassembled WGS sequence"/>
</dbReference>
<keyword evidence="3" id="KW-0472">Membrane</keyword>
<dbReference type="PANTHER" id="PTHR22550">
    <property type="entry name" value="SPORE GERMINATION PROTEIN"/>
    <property type="match status" value="1"/>
</dbReference>
<name>A0A0B9G5E7_9GAMM</name>
<feature type="transmembrane region" description="Helical" evidence="3">
    <location>
        <begin position="53"/>
        <end position="74"/>
    </location>
</feature>
<dbReference type="Gene3D" id="1.25.40.10">
    <property type="entry name" value="Tetratricopeptide repeat domain"/>
    <property type="match status" value="1"/>
</dbReference>
<dbReference type="PROSITE" id="PS50005">
    <property type="entry name" value="TPR"/>
    <property type="match status" value="1"/>
</dbReference>
<feature type="compositionally biased region" description="Polar residues" evidence="2">
    <location>
        <begin position="600"/>
        <end position="621"/>
    </location>
</feature>
<dbReference type="InterPro" id="IPR002035">
    <property type="entry name" value="VWF_A"/>
</dbReference>
<evidence type="ECO:0000313" key="6">
    <source>
        <dbReference type="Proteomes" id="UP000031278"/>
    </source>
</evidence>
<evidence type="ECO:0000313" key="5">
    <source>
        <dbReference type="EMBL" id="KHT63958.1"/>
    </source>
</evidence>
<feature type="compositionally biased region" description="Low complexity" evidence="2">
    <location>
        <begin position="444"/>
        <end position="495"/>
    </location>
</feature>
<feature type="transmembrane region" description="Helical" evidence="3">
    <location>
        <begin position="6"/>
        <end position="26"/>
    </location>
</feature>
<evidence type="ECO:0000256" key="3">
    <source>
        <dbReference type="SAM" id="Phobius"/>
    </source>
</evidence>
<dbReference type="PROSITE" id="PS50234">
    <property type="entry name" value="VWFA"/>
    <property type="match status" value="1"/>
</dbReference>
<accession>A0A0B9G5E7</accession>
<feature type="compositionally biased region" description="Polar residues" evidence="2">
    <location>
        <begin position="518"/>
        <end position="532"/>
    </location>
</feature>
<dbReference type="InterPro" id="IPR036465">
    <property type="entry name" value="vWFA_dom_sf"/>
</dbReference>
<organism evidence="5 6">
    <name type="scientific">Photobacterium gaetbulicola</name>
    <dbReference type="NCBI Taxonomy" id="1295392"/>
    <lineage>
        <taxon>Bacteria</taxon>
        <taxon>Pseudomonadati</taxon>
        <taxon>Pseudomonadota</taxon>
        <taxon>Gammaproteobacteria</taxon>
        <taxon>Vibrionales</taxon>
        <taxon>Vibrionaceae</taxon>
        <taxon>Photobacterium</taxon>
    </lineage>
</organism>
<dbReference type="SUPFAM" id="SSF48452">
    <property type="entry name" value="TPR-like"/>
    <property type="match status" value="1"/>
</dbReference>
<dbReference type="PANTHER" id="PTHR22550:SF14">
    <property type="entry name" value="VWFA DOMAIN-CONTAINING PROTEIN"/>
    <property type="match status" value="1"/>
</dbReference>
<dbReference type="InterPro" id="IPR050768">
    <property type="entry name" value="UPF0353/GerABKA_families"/>
</dbReference>
<dbReference type="Gene3D" id="3.40.50.410">
    <property type="entry name" value="von Willebrand factor, type A domain"/>
    <property type="match status" value="1"/>
</dbReference>
<dbReference type="InterPro" id="IPR011990">
    <property type="entry name" value="TPR-like_helical_dom_sf"/>
</dbReference>
<dbReference type="Pfam" id="PF13519">
    <property type="entry name" value="VWA_2"/>
    <property type="match status" value="1"/>
</dbReference>
<evidence type="ECO:0000259" key="4">
    <source>
        <dbReference type="PROSITE" id="PS50234"/>
    </source>
</evidence>
<evidence type="ECO:0000256" key="1">
    <source>
        <dbReference type="PROSITE-ProRule" id="PRU00339"/>
    </source>
</evidence>
<feature type="compositionally biased region" description="Low complexity" evidence="2">
    <location>
        <begin position="533"/>
        <end position="593"/>
    </location>
</feature>
<dbReference type="AlphaFoldDB" id="A0A0B9G5E7"/>
<gene>
    <name evidence="5" type="ORF">RJ45_09290</name>
</gene>
<dbReference type="RefSeq" id="WP_039460822.1">
    <property type="nucleotide sequence ID" value="NZ_JWLZ01000146.1"/>
</dbReference>
<evidence type="ECO:0000256" key="2">
    <source>
        <dbReference type="SAM" id="MobiDB-lite"/>
    </source>
</evidence>
<protein>
    <recommendedName>
        <fullName evidence="4">VWFA domain-containing protein</fullName>
    </recommendedName>
</protein>
<sequence length="661" mass="72083">MVSFTFLYPYWLIALLPLLMILPWLAKKKPKQGLIAPHLAEKLGLSTKAQSRAILPALGILWTLAVIAIAGPSWQKSPIPAFSLSGARVLVMDMSRSMYADDIVPNRLSQARFKALDLLPGWKEGSTGLVTYAADGYIVSPLTKDSSTLASLIPHLSPEIMPIQGSNAAAGIREAILLLKQAGHQQGDIILITDGLSPKESRDSKKLLDDNQYRLSILGVGTTDGAPIRLPDGTLLTNSNGKTVIDKLEVASLRELARLTGGIFLLSQPTNFDIDALIKATEKPVSNNNSDASKELEERINGGFWLLIPIALLALLGFRRGVIIAAVLMITPVDHAFAASLASPFTNRDGLGYELFEQEKFAEAAEQFSSPQWRGAAQYRAGDFEGAIETLSPLSDQQSQYNLANAYAQKGDLDQAEALYQLILDKNPDHQDAKKNLSLVQALQQQQEKQQQGNQQQEQNQQQDGQQQSHQQSEQGQNQSQGQQQSQDNSPQDRQSQQHRQEQAQGQQQGQAGENSDSEQGQDQNQPDGSQHQSQQTQGEPQNGQQQSEQQPGQAQSQSNDDQNNEMNQQQAQSSGVQQQSGEESSAQASQAGDTHEEQNGNSANTVTDSQGQETPNSVTASDPVLKKLEQVPNDTSALIRAQLILQAREKQAPEATENSW</sequence>
<feature type="compositionally biased region" description="Low complexity" evidence="2">
    <location>
        <begin position="503"/>
        <end position="514"/>
    </location>
</feature>
<dbReference type="SUPFAM" id="SSF53300">
    <property type="entry name" value="vWA-like"/>
    <property type="match status" value="1"/>
</dbReference>
<feature type="region of interest" description="Disordered" evidence="2">
    <location>
        <begin position="444"/>
        <end position="630"/>
    </location>
</feature>
<comment type="caution">
    <text evidence="5">The sequence shown here is derived from an EMBL/GenBank/DDBJ whole genome shotgun (WGS) entry which is preliminary data.</text>
</comment>
<feature type="domain" description="VWFA" evidence="4">
    <location>
        <begin position="87"/>
        <end position="263"/>
    </location>
</feature>
<reference evidence="5 6" key="1">
    <citation type="submission" date="2014-12" db="EMBL/GenBank/DDBJ databases">
        <title>Genome sequencing of Photobacterium gaetbulicola AD005a.</title>
        <authorList>
            <person name="Adrian T.G.S."/>
            <person name="Chan K.G."/>
        </authorList>
    </citation>
    <scope>NUCLEOTIDE SEQUENCE [LARGE SCALE GENOMIC DNA]</scope>
    <source>
        <strain evidence="5 6">AD005a</strain>
    </source>
</reference>
<keyword evidence="3" id="KW-1133">Transmembrane helix</keyword>
<dbReference type="CDD" id="cd00198">
    <property type="entry name" value="vWFA"/>
    <property type="match status" value="1"/>
</dbReference>
<feature type="repeat" description="TPR" evidence="1">
    <location>
        <begin position="397"/>
        <end position="430"/>
    </location>
</feature>